<dbReference type="eggNOG" id="ENOG50334CB">
    <property type="taxonomic scope" value="Bacteria"/>
</dbReference>
<organism evidence="2 3">
    <name type="scientific">Desulfofarcimen acetoxidans (strain ATCC 49208 / DSM 771 / KCTC 5769 / VKM B-1644 / 5575)</name>
    <name type="common">Desulfotomaculum acetoxidans</name>
    <dbReference type="NCBI Taxonomy" id="485916"/>
    <lineage>
        <taxon>Bacteria</taxon>
        <taxon>Bacillati</taxon>
        <taxon>Bacillota</taxon>
        <taxon>Clostridia</taxon>
        <taxon>Eubacteriales</taxon>
        <taxon>Peptococcaceae</taxon>
        <taxon>Desulfofarcimen</taxon>
    </lineage>
</organism>
<keyword evidence="1" id="KW-1133">Transmembrane helix</keyword>
<dbReference type="EMBL" id="CP001720">
    <property type="protein sequence ID" value="ACV61553.1"/>
    <property type="molecule type" value="Genomic_DNA"/>
</dbReference>
<evidence type="ECO:0000313" key="3">
    <source>
        <dbReference type="Proteomes" id="UP000002217"/>
    </source>
</evidence>
<sequence length="288" mass="31839">MDNFSDIINADYLYFSEDGKEETGMSFANIIFATICWLCSLIFGVIALWAFKRKDPMHFWSGSTVRPEEIADISAYNRANGLMWAIYTVCMVVIGILSLFSIIIGAILLGIICVPGIVVLIVAYNRIYNKYRGTSVTYKTDDSTSKTPKAVIIAITSISAIILIAVGALFFYGEKDPDASILDDRIQIKAMYGLNIDFSEIADISLIEKSMSDIGIGARTNGYGGIGEALKGNFKSDTLGETLLFVQSKSSPTIKIERTNKKDVYISFRNSESTEQLYRELIATIPLK</sequence>
<accession>C8W1A8</accession>
<keyword evidence="1" id="KW-0812">Transmembrane</keyword>
<evidence type="ECO:0000256" key="1">
    <source>
        <dbReference type="SAM" id="Phobius"/>
    </source>
</evidence>
<dbReference type="Proteomes" id="UP000002217">
    <property type="component" value="Chromosome"/>
</dbReference>
<evidence type="ECO:0000313" key="2">
    <source>
        <dbReference type="EMBL" id="ACV61553.1"/>
    </source>
</evidence>
<keyword evidence="3" id="KW-1185">Reference proteome</keyword>
<proteinExistence type="predicted"/>
<dbReference type="STRING" id="485916.Dtox_0634"/>
<reference evidence="2 3" key="1">
    <citation type="journal article" date="2009" name="Stand. Genomic Sci.">
        <title>Complete genome sequence of Desulfotomaculum acetoxidans type strain (5575).</title>
        <authorList>
            <person name="Spring S."/>
            <person name="Lapidus A."/>
            <person name="Schroder M."/>
            <person name="Gleim D."/>
            <person name="Sims D."/>
            <person name="Meincke L."/>
            <person name="Glavina Del Rio T."/>
            <person name="Tice H."/>
            <person name="Copeland A."/>
            <person name="Cheng J.F."/>
            <person name="Lucas S."/>
            <person name="Chen F."/>
            <person name="Nolan M."/>
            <person name="Bruce D."/>
            <person name="Goodwin L."/>
            <person name="Pitluck S."/>
            <person name="Ivanova N."/>
            <person name="Mavromatis K."/>
            <person name="Mikhailova N."/>
            <person name="Pati A."/>
            <person name="Chen A."/>
            <person name="Palaniappan K."/>
            <person name="Land M."/>
            <person name="Hauser L."/>
            <person name="Chang Y.J."/>
            <person name="Jeffries C.D."/>
            <person name="Chain P."/>
            <person name="Saunders E."/>
            <person name="Brettin T."/>
            <person name="Detter J.C."/>
            <person name="Goker M."/>
            <person name="Bristow J."/>
            <person name="Eisen J.A."/>
            <person name="Markowitz V."/>
            <person name="Hugenholtz P."/>
            <person name="Kyrpides N.C."/>
            <person name="Klenk H.P."/>
            <person name="Han C."/>
        </authorList>
    </citation>
    <scope>NUCLEOTIDE SEQUENCE [LARGE SCALE GENOMIC DNA]</scope>
    <source>
        <strain evidence="3">ATCC 49208 / DSM 771 / VKM B-1644</strain>
    </source>
</reference>
<feature type="transmembrane region" description="Helical" evidence="1">
    <location>
        <begin position="150"/>
        <end position="172"/>
    </location>
</feature>
<protein>
    <recommendedName>
        <fullName evidence="4">Bacterial Pleckstrin homology domain-containing protein</fullName>
    </recommendedName>
</protein>
<feature type="transmembrane region" description="Helical" evidence="1">
    <location>
        <begin position="82"/>
        <end position="100"/>
    </location>
</feature>
<evidence type="ECO:0008006" key="4">
    <source>
        <dbReference type="Google" id="ProtNLM"/>
    </source>
</evidence>
<dbReference type="AlphaFoldDB" id="C8W1A8"/>
<feature type="transmembrane region" description="Helical" evidence="1">
    <location>
        <begin position="106"/>
        <end position="129"/>
    </location>
</feature>
<dbReference type="HOGENOM" id="CLU_1060528_0_0_9"/>
<feature type="transmembrane region" description="Helical" evidence="1">
    <location>
        <begin position="30"/>
        <end position="51"/>
    </location>
</feature>
<dbReference type="RefSeq" id="WP_015756272.1">
    <property type="nucleotide sequence ID" value="NC_013216.1"/>
</dbReference>
<keyword evidence="1" id="KW-0472">Membrane</keyword>
<name>C8W1A8_DESAS</name>
<gene>
    <name evidence="2" type="ordered locus">Dtox_0634</name>
</gene>
<dbReference type="KEGG" id="dae:Dtox_0634"/>